<evidence type="ECO:0000259" key="5">
    <source>
        <dbReference type="Pfam" id="PF13407"/>
    </source>
</evidence>
<gene>
    <name evidence="6" type="ORF">DCMF_09390</name>
</gene>
<dbReference type="EMBL" id="CP017634">
    <property type="protein sequence ID" value="ATW24958.1"/>
    <property type="molecule type" value="Genomic_DNA"/>
</dbReference>
<reference evidence="6 7" key="1">
    <citation type="submission" date="2016-10" db="EMBL/GenBank/DDBJ databases">
        <title>Complete Genome Sequence of Peptococcaceae strain DCMF.</title>
        <authorList>
            <person name="Edwards R.J."/>
            <person name="Holland S.I."/>
            <person name="Deshpande N.P."/>
            <person name="Wong Y.K."/>
            <person name="Ertan H."/>
            <person name="Manefield M."/>
            <person name="Russell T.L."/>
            <person name="Lee M.J."/>
        </authorList>
    </citation>
    <scope>NUCLEOTIDE SEQUENCE [LARGE SCALE GENOMIC DNA]</scope>
    <source>
        <strain evidence="6 7">DCMF</strain>
    </source>
</reference>
<proteinExistence type="inferred from homology"/>
<dbReference type="InterPro" id="IPR025997">
    <property type="entry name" value="SBP_2_dom"/>
</dbReference>
<dbReference type="OrthoDB" id="1957427at2"/>
<keyword evidence="3 4" id="KW-0732">Signal</keyword>
<accession>A0A3G1KR73</accession>
<dbReference type="AlphaFoldDB" id="A0A3G1KR73"/>
<dbReference type="PANTHER" id="PTHR46847">
    <property type="entry name" value="D-ALLOSE-BINDING PERIPLASMIC PROTEIN-RELATED"/>
    <property type="match status" value="1"/>
</dbReference>
<name>A0A3G1KR73_FORW1</name>
<feature type="signal peptide" evidence="4">
    <location>
        <begin position="1"/>
        <end position="24"/>
    </location>
</feature>
<dbReference type="CDD" id="cd01536">
    <property type="entry name" value="PBP1_ABC_sugar_binding-like"/>
    <property type="match status" value="1"/>
</dbReference>
<evidence type="ECO:0000313" key="7">
    <source>
        <dbReference type="Proteomes" id="UP000323521"/>
    </source>
</evidence>
<dbReference type="Gene3D" id="3.40.50.2300">
    <property type="match status" value="2"/>
</dbReference>
<dbReference type="PROSITE" id="PS51257">
    <property type="entry name" value="PROKAR_LIPOPROTEIN"/>
    <property type="match status" value="1"/>
</dbReference>
<feature type="domain" description="Periplasmic binding protein" evidence="5">
    <location>
        <begin position="45"/>
        <end position="304"/>
    </location>
</feature>
<organism evidence="6 7">
    <name type="scientific">Formimonas warabiya</name>
    <dbReference type="NCBI Taxonomy" id="1761012"/>
    <lineage>
        <taxon>Bacteria</taxon>
        <taxon>Bacillati</taxon>
        <taxon>Bacillota</taxon>
        <taxon>Clostridia</taxon>
        <taxon>Eubacteriales</taxon>
        <taxon>Peptococcaceae</taxon>
        <taxon>Candidatus Formimonas</taxon>
    </lineage>
</organism>
<comment type="similarity">
    <text evidence="2">Belongs to the bacterial solute-binding protein 2 family.</text>
</comment>
<comment type="subcellular location">
    <subcellularLocation>
        <location evidence="1">Cell envelope</location>
    </subcellularLocation>
</comment>
<evidence type="ECO:0000256" key="1">
    <source>
        <dbReference type="ARBA" id="ARBA00004196"/>
    </source>
</evidence>
<sequence length="370" mass="40256">MKKFSVLLISVMMFCLIMMLTACSSQEPAANDEPAPSTDAEKKIIGMVVRDINTPYVIAMIKGAQAKCDELGYTLDVQDGRGDNLQILEHIDNFISKGVSGYIMAGAIDLKGVVPGIKKLNGAGIPVMALDSCPEGGHVDMFVNFDNINETKRAANVFIEGIKARNNGEVPEGVVIYITGALQDMITGLIDKGFQEVMAQYPQLTIAPGEGKWNNEDSYERTAELLTRYGDKVVGVYVQTPDIMGAGAVRAIETANLDPKDYGVCGIHIGPEWLEYIKEGKVLATVEFPGYDCANLAVKYIDDMNQGIPLPKIGDTITKEGAIWSPAVVEDIKTQSPNADGLYLAVQGKLIPTEVSADDERLWENMLKKW</sequence>
<keyword evidence="7" id="KW-1185">Reference proteome</keyword>
<evidence type="ECO:0000256" key="2">
    <source>
        <dbReference type="ARBA" id="ARBA00007639"/>
    </source>
</evidence>
<protein>
    <submittedName>
        <fullName evidence="6">Sugar ABC transporter substrate-binding protein</fullName>
    </submittedName>
</protein>
<dbReference type="RefSeq" id="WP_148134196.1">
    <property type="nucleotide sequence ID" value="NZ_CP017634.1"/>
</dbReference>
<evidence type="ECO:0000313" key="6">
    <source>
        <dbReference type="EMBL" id="ATW24958.1"/>
    </source>
</evidence>
<dbReference type="Pfam" id="PF13407">
    <property type="entry name" value="Peripla_BP_4"/>
    <property type="match status" value="1"/>
</dbReference>
<dbReference type="SUPFAM" id="SSF53822">
    <property type="entry name" value="Periplasmic binding protein-like I"/>
    <property type="match status" value="1"/>
</dbReference>
<evidence type="ECO:0000256" key="3">
    <source>
        <dbReference type="ARBA" id="ARBA00022729"/>
    </source>
</evidence>
<evidence type="ECO:0000256" key="4">
    <source>
        <dbReference type="SAM" id="SignalP"/>
    </source>
</evidence>
<dbReference type="KEGG" id="fwa:DCMF_09390"/>
<dbReference type="PANTHER" id="PTHR46847:SF1">
    <property type="entry name" value="D-ALLOSE-BINDING PERIPLASMIC PROTEIN-RELATED"/>
    <property type="match status" value="1"/>
</dbReference>
<dbReference type="GO" id="GO:0030313">
    <property type="term" value="C:cell envelope"/>
    <property type="evidence" value="ECO:0007669"/>
    <property type="project" value="UniProtKB-SubCell"/>
</dbReference>
<dbReference type="Proteomes" id="UP000323521">
    <property type="component" value="Chromosome"/>
</dbReference>
<dbReference type="InterPro" id="IPR028082">
    <property type="entry name" value="Peripla_BP_I"/>
</dbReference>
<dbReference type="GO" id="GO:0030246">
    <property type="term" value="F:carbohydrate binding"/>
    <property type="evidence" value="ECO:0007669"/>
    <property type="project" value="UniProtKB-ARBA"/>
</dbReference>
<feature type="chain" id="PRO_5039656130" evidence="4">
    <location>
        <begin position="25"/>
        <end position="370"/>
    </location>
</feature>